<accession>A0A3B1KJA2</accession>
<dbReference type="STRING" id="7994.ENSAMXP00000054095"/>
<name>A0A3B1KJA2_ASTMX</name>
<evidence type="ECO:0000313" key="2">
    <source>
        <dbReference type="Proteomes" id="UP000018467"/>
    </source>
</evidence>
<protein>
    <submittedName>
        <fullName evidence="1">Uncharacterized protein</fullName>
    </submittedName>
</protein>
<organism evidence="1 2">
    <name type="scientific">Astyanax mexicanus</name>
    <name type="common">Blind cave fish</name>
    <name type="synonym">Astyanax fasciatus mexicanus</name>
    <dbReference type="NCBI Taxonomy" id="7994"/>
    <lineage>
        <taxon>Eukaryota</taxon>
        <taxon>Metazoa</taxon>
        <taxon>Chordata</taxon>
        <taxon>Craniata</taxon>
        <taxon>Vertebrata</taxon>
        <taxon>Euteleostomi</taxon>
        <taxon>Actinopterygii</taxon>
        <taxon>Neopterygii</taxon>
        <taxon>Teleostei</taxon>
        <taxon>Ostariophysi</taxon>
        <taxon>Characiformes</taxon>
        <taxon>Characoidei</taxon>
        <taxon>Acestrorhamphidae</taxon>
        <taxon>Acestrorhamphinae</taxon>
        <taxon>Astyanax</taxon>
    </lineage>
</organism>
<dbReference type="Ensembl" id="ENSAMXT00000034987.1">
    <property type="protein sequence ID" value="ENSAMXP00000054095.1"/>
    <property type="gene ID" value="ENSAMXG00000031967.1"/>
</dbReference>
<dbReference type="GeneTree" id="ENSGT00980000203373"/>
<reference evidence="2" key="1">
    <citation type="submission" date="2013-03" db="EMBL/GenBank/DDBJ databases">
        <authorList>
            <person name="Jeffery W."/>
            <person name="Warren W."/>
            <person name="Wilson R.K."/>
        </authorList>
    </citation>
    <scope>NUCLEOTIDE SEQUENCE</scope>
    <source>
        <strain evidence="2">female</strain>
    </source>
</reference>
<evidence type="ECO:0000313" key="1">
    <source>
        <dbReference type="Ensembl" id="ENSAMXP00000054095.1"/>
    </source>
</evidence>
<sequence>VEDFLRSVTLSKLNNNQAELLDKPLTHIELTKVLSLMPNQKSPGPNGFQKLIRNTVIPQHKNTALITLILKQDKKTSECSSYCPISLINADIKNISKALSISLESVHRKCGSVKSTLLVLN</sequence>
<reference evidence="2" key="2">
    <citation type="journal article" date="2014" name="Nat. Commun.">
        <title>The cavefish genome reveals candidate genes for eye loss.</title>
        <authorList>
            <person name="McGaugh S.E."/>
            <person name="Gross J.B."/>
            <person name="Aken B."/>
            <person name="Blin M."/>
            <person name="Borowsky R."/>
            <person name="Chalopin D."/>
            <person name="Hinaux H."/>
            <person name="Jeffery W.R."/>
            <person name="Keene A."/>
            <person name="Ma L."/>
            <person name="Minx P."/>
            <person name="Murphy D."/>
            <person name="O'Quin K.E."/>
            <person name="Retaux S."/>
            <person name="Rohner N."/>
            <person name="Searle S.M."/>
            <person name="Stahl B.A."/>
            <person name="Tabin C."/>
            <person name="Volff J.N."/>
            <person name="Yoshizawa M."/>
            <person name="Warren W.C."/>
        </authorList>
    </citation>
    <scope>NUCLEOTIDE SEQUENCE [LARGE SCALE GENOMIC DNA]</scope>
    <source>
        <strain evidence="2">female</strain>
    </source>
</reference>
<dbReference type="PANTHER" id="PTHR19446">
    <property type="entry name" value="REVERSE TRANSCRIPTASES"/>
    <property type="match status" value="1"/>
</dbReference>
<proteinExistence type="predicted"/>
<reference evidence="1" key="4">
    <citation type="submission" date="2025-09" db="UniProtKB">
        <authorList>
            <consortium name="Ensembl"/>
        </authorList>
    </citation>
    <scope>IDENTIFICATION</scope>
</reference>
<keyword evidence="2" id="KW-1185">Reference proteome</keyword>
<reference evidence="1" key="3">
    <citation type="submission" date="2025-08" db="UniProtKB">
        <authorList>
            <consortium name="Ensembl"/>
        </authorList>
    </citation>
    <scope>IDENTIFICATION</scope>
</reference>
<dbReference type="AlphaFoldDB" id="A0A3B1KJA2"/>
<dbReference type="InParanoid" id="A0A3B1KJA2"/>
<dbReference type="Proteomes" id="UP000018467">
    <property type="component" value="Unassembled WGS sequence"/>
</dbReference>